<organism evidence="2">
    <name type="scientific">bioreactor metagenome</name>
    <dbReference type="NCBI Taxonomy" id="1076179"/>
    <lineage>
        <taxon>unclassified sequences</taxon>
        <taxon>metagenomes</taxon>
        <taxon>ecological metagenomes</taxon>
    </lineage>
</organism>
<gene>
    <name evidence="2" type="ORF">SDC9_57020</name>
</gene>
<feature type="transmembrane region" description="Helical" evidence="1">
    <location>
        <begin position="21"/>
        <end position="37"/>
    </location>
</feature>
<evidence type="ECO:0000313" key="2">
    <source>
        <dbReference type="EMBL" id="MPM10686.1"/>
    </source>
</evidence>
<keyword evidence="1" id="KW-0812">Transmembrane</keyword>
<reference evidence="2" key="1">
    <citation type="submission" date="2019-08" db="EMBL/GenBank/DDBJ databases">
        <authorList>
            <person name="Kucharzyk K."/>
            <person name="Murdoch R.W."/>
            <person name="Higgins S."/>
            <person name="Loffler F."/>
        </authorList>
    </citation>
    <scope>NUCLEOTIDE SEQUENCE</scope>
</reference>
<comment type="caution">
    <text evidence="2">The sequence shown here is derived from an EMBL/GenBank/DDBJ whole genome shotgun (WGS) entry which is preliminary data.</text>
</comment>
<sequence>MSEEQNNNCCKPKYSDRGASSGAVYGLGFIGAAVYFISQATTFWIGVLGFLKAIVWPAFLVYEALKALGA</sequence>
<accession>A0A644X3I5</accession>
<feature type="transmembrane region" description="Helical" evidence="1">
    <location>
        <begin position="43"/>
        <end position="65"/>
    </location>
</feature>
<dbReference type="AlphaFoldDB" id="A0A644X3I5"/>
<protein>
    <submittedName>
        <fullName evidence="2">Uncharacterized protein</fullName>
    </submittedName>
</protein>
<evidence type="ECO:0000256" key="1">
    <source>
        <dbReference type="SAM" id="Phobius"/>
    </source>
</evidence>
<keyword evidence="1" id="KW-1133">Transmembrane helix</keyword>
<dbReference type="EMBL" id="VSSQ01001727">
    <property type="protein sequence ID" value="MPM10686.1"/>
    <property type="molecule type" value="Genomic_DNA"/>
</dbReference>
<name>A0A644X3I5_9ZZZZ</name>
<keyword evidence="1" id="KW-0472">Membrane</keyword>
<proteinExistence type="predicted"/>